<accession>A0A511B8B4</accession>
<evidence type="ECO:0000256" key="1">
    <source>
        <dbReference type="SAM" id="MobiDB-lite"/>
    </source>
</evidence>
<gene>
    <name evidence="2" type="ORF">GKA01_11100</name>
</gene>
<evidence type="ECO:0000313" key="2">
    <source>
        <dbReference type="EMBL" id="GEK95913.1"/>
    </source>
</evidence>
<proteinExistence type="predicted"/>
<evidence type="ECO:0000313" key="3">
    <source>
        <dbReference type="Proteomes" id="UP000321079"/>
    </source>
</evidence>
<feature type="region of interest" description="Disordered" evidence="1">
    <location>
        <begin position="46"/>
        <end position="71"/>
    </location>
</feature>
<dbReference type="EMBL" id="BJVA01000005">
    <property type="protein sequence ID" value="GEK95913.1"/>
    <property type="molecule type" value="Genomic_DNA"/>
</dbReference>
<reference evidence="2 3" key="1">
    <citation type="submission" date="2019-07" db="EMBL/GenBank/DDBJ databases">
        <title>Whole genome shotgun sequence of Gluconobacter kanchanaburiensis NBRC 103587.</title>
        <authorList>
            <person name="Hosoyama A."/>
            <person name="Uohara A."/>
            <person name="Ohji S."/>
            <person name="Ichikawa N."/>
        </authorList>
    </citation>
    <scope>NUCLEOTIDE SEQUENCE [LARGE SCALE GENOMIC DNA]</scope>
    <source>
        <strain evidence="2 3">NBRC 103587</strain>
    </source>
</reference>
<dbReference type="AlphaFoldDB" id="A0A511B8B4"/>
<keyword evidence="3" id="KW-1185">Reference proteome</keyword>
<organism evidence="2 3">
    <name type="scientific">Gluconobacter kanchanaburiensis NBRC 103587</name>
    <dbReference type="NCBI Taxonomy" id="1307948"/>
    <lineage>
        <taxon>Bacteria</taxon>
        <taxon>Pseudomonadati</taxon>
        <taxon>Pseudomonadota</taxon>
        <taxon>Alphaproteobacteria</taxon>
        <taxon>Acetobacterales</taxon>
        <taxon>Acetobacteraceae</taxon>
        <taxon>Gluconobacter</taxon>
    </lineage>
</organism>
<name>A0A511B8B4_9PROT</name>
<comment type="caution">
    <text evidence="2">The sequence shown here is derived from an EMBL/GenBank/DDBJ whole genome shotgun (WGS) entry which is preliminary data.</text>
</comment>
<dbReference type="Proteomes" id="UP000321079">
    <property type="component" value="Unassembled WGS sequence"/>
</dbReference>
<sequence length="71" mass="7900">MTDQSNTWPACIGEYAATLAKPRDWAAAYMNYRTMMAAPMPSDAMQRLQGNMQPHGDKVTRAYQPQPGPNP</sequence>
<protein>
    <submittedName>
        <fullName evidence="2">Uncharacterized protein</fullName>
    </submittedName>
</protein>